<comment type="similarity">
    <text evidence="1 2">Belongs to the anti-sigma-factor antagonist family.</text>
</comment>
<gene>
    <name evidence="4" type="ORF">CSB45_13250</name>
</gene>
<name>A0A2G6E1T4_9BACT</name>
<protein>
    <recommendedName>
        <fullName evidence="2">Anti-sigma factor antagonist</fullName>
    </recommendedName>
</protein>
<dbReference type="SUPFAM" id="SSF52091">
    <property type="entry name" value="SpoIIaa-like"/>
    <property type="match status" value="1"/>
</dbReference>
<dbReference type="PANTHER" id="PTHR33495">
    <property type="entry name" value="ANTI-SIGMA FACTOR ANTAGONIST TM_1081-RELATED-RELATED"/>
    <property type="match status" value="1"/>
</dbReference>
<dbReference type="CDD" id="cd07043">
    <property type="entry name" value="STAS_anti-anti-sigma_factors"/>
    <property type="match status" value="1"/>
</dbReference>
<evidence type="ECO:0000256" key="2">
    <source>
        <dbReference type="RuleBase" id="RU003749"/>
    </source>
</evidence>
<dbReference type="NCBIfam" id="TIGR00377">
    <property type="entry name" value="ant_ant_sig"/>
    <property type="match status" value="1"/>
</dbReference>
<evidence type="ECO:0000313" key="4">
    <source>
        <dbReference type="EMBL" id="PID56059.1"/>
    </source>
</evidence>
<proteinExistence type="inferred from homology"/>
<reference evidence="4 5" key="1">
    <citation type="submission" date="2017-10" db="EMBL/GenBank/DDBJ databases">
        <title>Novel microbial diversity and functional potential in the marine mammal oral microbiome.</title>
        <authorList>
            <person name="Dudek N.K."/>
            <person name="Sun C.L."/>
            <person name="Burstein D."/>
            <person name="Kantor R.S."/>
            <person name="Aliaga Goltsman D.S."/>
            <person name="Bik E.M."/>
            <person name="Thomas B.C."/>
            <person name="Banfield J.F."/>
            <person name="Relman D.A."/>
        </authorList>
    </citation>
    <scope>NUCLEOTIDE SEQUENCE [LARGE SCALE GENOMIC DNA]</scope>
    <source>
        <strain evidence="4">DOLZORAL124_49_17</strain>
    </source>
</reference>
<feature type="domain" description="STAS" evidence="3">
    <location>
        <begin position="31"/>
        <end position="141"/>
    </location>
</feature>
<comment type="caution">
    <text evidence="4">The sequence shown here is derived from an EMBL/GenBank/DDBJ whole genome shotgun (WGS) entry which is preliminary data.</text>
</comment>
<dbReference type="PROSITE" id="PS50801">
    <property type="entry name" value="STAS"/>
    <property type="match status" value="1"/>
</dbReference>
<dbReference type="InterPro" id="IPR036513">
    <property type="entry name" value="STAS_dom_sf"/>
</dbReference>
<dbReference type="Gene3D" id="3.30.750.24">
    <property type="entry name" value="STAS domain"/>
    <property type="match status" value="1"/>
</dbReference>
<dbReference type="Proteomes" id="UP000229740">
    <property type="component" value="Unassembled WGS sequence"/>
</dbReference>
<evidence type="ECO:0000313" key="5">
    <source>
        <dbReference type="Proteomes" id="UP000229740"/>
    </source>
</evidence>
<dbReference type="PANTHER" id="PTHR33495:SF2">
    <property type="entry name" value="ANTI-SIGMA FACTOR ANTAGONIST TM_1081-RELATED"/>
    <property type="match status" value="1"/>
</dbReference>
<evidence type="ECO:0000256" key="1">
    <source>
        <dbReference type="ARBA" id="ARBA00009013"/>
    </source>
</evidence>
<dbReference type="InterPro" id="IPR002645">
    <property type="entry name" value="STAS_dom"/>
</dbReference>
<accession>A0A2G6E1T4</accession>
<dbReference type="Pfam" id="PF01740">
    <property type="entry name" value="STAS"/>
    <property type="match status" value="1"/>
</dbReference>
<evidence type="ECO:0000259" key="3">
    <source>
        <dbReference type="PROSITE" id="PS50801"/>
    </source>
</evidence>
<sequence length="141" mass="15876">MKGVDIKSLTLHCPAESNGLSIKKERMAMDLQIETRSCGTCRILDVNGEVDLYSSPILREYIFTAITEYKPEQLLVNFTDVVYTDSSGIATLVEGRQLAQEHKSAFKLIGLSETVLEVFQLVRLERLFDIYLTEEDALRGA</sequence>
<dbReference type="EMBL" id="PDPS01000039">
    <property type="protein sequence ID" value="PID56059.1"/>
    <property type="molecule type" value="Genomic_DNA"/>
</dbReference>
<organism evidence="4 5">
    <name type="scientific">candidate division KSB3 bacterium</name>
    <dbReference type="NCBI Taxonomy" id="2044937"/>
    <lineage>
        <taxon>Bacteria</taxon>
        <taxon>candidate division KSB3</taxon>
    </lineage>
</organism>
<dbReference type="AlphaFoldDB" id="A0A2G6E1T4"/>
<dbReference type="InterPro" id="IPR003658">
    <property type="entry name" value="Anti-sigma_ant"/>
</dbReference>
<dbReference type="GO" id="GO:0043856">
    <property type="term" value="F:anti-sigma factor antagonist activity"/>
    <property type="evidence" value="ECO:0007669"/>
    <property type="project" value="InterPro"/>
</dbReference>